<evidence type="ECO:0000313" key="1">
    <source>
        <dbReference type="EMBL" id="PIO72044.1"/>
    </source>
</evidence>
<dbReference type="PANTHER" id="PTHR19300">
    <property type="entry name" value="BETA-1,4-GALACTOSYLTRANSFERASE"/>
    <property type="match status" value="1"/>
</dbReference>
<dbReference type="Gene3D" id="3.90.550.10">
    <property type="entry name" value="Spore Coat Polysaccharide Biosynthesis Protein SpsA, Chain A"/>
    <property type="match status" value="1"/>
</dbReference>
<keyword evidence="2" id="KW-1185">Reference proteome</keyword>
<protein>
    <submittedName>
        <fullName evidence="1">Uncharacterized protein</fullName>
    </submittedName>
</protein>
<reference evidence="1 2" key="1">
    <citation type="submission" date="2015-09" db="EMBL/GenBank/DDBJ databases">
        <title>Draft genome of the parasitic nematode Teladorsagia circumcincta isolate WARC Sus (inbred).</title>
        <authorList>
            <person name="Mitreva M."/>
        </authorList>
    </citation>
    <scope>NUCLEOTIDE SEQUENCE [LARGE SCALE GENOMIC DNA]</scope>
    <source>
        <strain evidence="1 2">S</strain>
    </source>
</reference>
<dbReference type="GO" id="GO:0033842">
    <property type="term" value="F:N-acetyl-beta-glucosaminyl-derivative 4-beta-N-acetylgalactosaminyltransferase activity"/>
    <property type="evidence" value="ECO:0007669"/>
    <property type="project" value="TreeGrafter"/>
</dbReference>
<sequence length="107" mass="12151">MSGFEVALSCSSAVNSGVVQAGYSIDRYDETIARYTMIKHEAAPKSNPINPCRWKLLKHTKKDWKKDGLNTLNYKTLNVTLHKLFTHILVDLLEATERPPLEAKICY</sequence>
<proteinExistence type="predicted"/>
<dbReference type="Proteomes" id="UP000230423">
    <property type="component" value="Unassembled WGS sequence"/>
</dbReference>
<dbReference type="GO" id="GO:0005975">
    <property type="term" value="P:carbohydrate metabolic process"/>
    <property type="evidence" value="ECO:0007669"/>
    <property type="project" value="InterPro"/>
</dbReference>
<evidence type="ECO:0000313" key="2">
    <source>
        <dbReference type="Proteomes" id="UP000230423"/>
    </source>
</evidence>
<accession>A0A2G9UP42</accession>
<dbReference type="GO" id="GO:0005794">
    <property type="term" value="C:Golgi apparatus"/>
    <property type="evidence" value="ECO:0007669"/>
    <property type="project" value="TreeGrafter"/>
</dbReference>
<dbReference type="InterPro" id="IPR029044">
    <property type="entry name" value="Nucleotide-diphossugar_trans"/>
</dbReference>
<organism evidence="1 2">
    <name type="scientific">Teladorsagia circumcincta</name>
    <name type="common">Brown stomach worm</name>
    <name type="synonym">Ostertagia circumcincta</name>
    <dbReference type="NCBI Taxonomy" id="45464"/>
    <lineage>
        <taxon>Eukaryota</taxon>
        <taxon>Metazoa</taxon>
        <taxon>Ecdysozoa</taxon>
        <taxon>Nematoda</taxon>
        <taxon>Chromadorea</taxon>
        <taxon>Rhabditida</taxon>
        <taxon>Rhabditina</taxon>
        <taxon>Rhabditomorpha</taxon>
        <taxon>Strongyloidea</taxon>
        <taxon>Trichostrongylidae</taxon>
        <taxon>Teladorsagia</taxon>
    </lineage>
</organism>
<dbReference type="GO" id="GO:0006688">
    <property type="term" value="P:glycosphingolipid biosynthetic process"/>
    <property type="evidence" value="ECO:0007669"/>
    <property type="project" value="TreeGrafter"/>
</dbReference>
<dbReference type="PANTHER" id="PTHR19300:SF57">
    <property type="entry name" value="BETA-1,4-N-ACETYLGALACTOSAMINYLTRANSFERASE"/>
    <property type="match status" value="1"/>
</dbReference>
<dbReference type="OrthoDB" id="5858053at2759"/>
<dbReference type="GO" id="GO:0008378">
    <property type="term" value="F:galactosyltransferase activity"/>
    <property type="evidence" value="ECO:0007669"/>
    <property type="project" value="TreeGrafter"/>
</dbReference>
<dbReference type="GO" id="GO:0016020">
    <property type="term" value="C:membrane"/>
    <property type="evidence" value="ECO:0007669"/>
    <property type="project" value="GOC"/>
</dbReference>
<name>A0A2G9UP42_TELCI</name>
<dbReference type="SUPFAM" id="SSF53448">
    <property type="entry name" value="Nucleotide-diphospho-sugar transferases"/>
    <property type="match status" value="1"/>
</dbReference>
<gene>
    <name evidence="1" type="ORF">TELCIR_06038</name>
</gene>
<dbReference type="AlphaFoldDB" id="A0A2G9UP42"/>
<dbReference type="InterPro" id="IPR003859">
    <property type="entry name" value="Galactosyl_T"/>
</dbReference>
<dbReference type="EMBL" id="KZ345784">
    <property type="protein sequence ID" value="PIO72044.1"/>
    <property type="molecule type" value="Genomic_DNA"/>
</dbReference>